<evidence type="ECO:0000259" key="1">
    <source>
        <dbReference type="PROSITE" id="PS51819"/>
    </source>
</evidence>
<dbReference type="InterPro" id="IPR004360">
    <property type="entry name" value="Glyas_Fos-R_dOase_dom"/>
</dbReference>
<keyword evidence="2" id="KW-0560">Oxidoreductase</keyword>
<keyword evidence="2" id="KW-0223">Dioxygenase</keyword>
<accession>A0A212LZ05</accession>
<gene>
    <name evidence="2" type="ORF">KL86SPO_50507</name>
</gene>
<dbReference type="EMBL" id="FMJE01000005">
    <property type="protein sequence ID" value="SCM82736.1"/>
    <property type="molecule type" value="Genomic_DNA"/>
</dbReference>
<dbReference type="Gene3D" id="3.10.180.10">
    <property type="entry name" value="2,3-Dihydroxybiphenyl 1,2-Dioxygenase, domain 1"/>
    <property type="match status" value="1"/>
</dbReference>
<dbReference type="PANTHER" id="PTHR36503:SF1">
    <property type="entry name" value="BLR2520 PROTEIN"/>
    <property type="match status" value="1"/>
</dbReference>
<evidence type="ECO:0000313" key="2">
    <source>
        <dbReference type="EMBL" id="SCM82736.1"/>
    </source>
</evidence>
<sequence length="145" mass="16349">MNRINLIALGVRDIKKSRAFYRDGLGFATRNNEEDPQIVFFNNGGTKLELYPLEELAKDINEANPPAISNGFSGITLAYNAKSKEEVDSIFSKIEGIGGSIVKQPQLVFWGGYSGYFRDLDGYYWEVAYADSWKFDENDMLIIEG</sequence>
<dbReference type="InterPro" id="IPR029068">
    <property type="entry name" value="Glyas_Bleomycin-R_OHBP_Dase"/>
</dbReference>
<proteinExistence type="predicted"/>
<dbReference type="InterPro" id="IPR037523">
    <property type="entry name" value="VOC_core"/>
</dbReference>
<protein>
    <submittedName>
        <fullName evidence="2">Glyoxalase/bleomycin resistance protein/dioxygenase</fullName>
    </submittedName>
</protein>
<dbReference type="SUPFAM" id="SSF54593">
    <property type="entry name" value="Glyoxalase/Bleomycin resistance protein/Dihydroxybiphenyl dioxygenase"/>
    <property type="match status" value="1"/>
</dbReference>
<dbReference type="Pfam" id="PF00903">
    <property type="entry name" value="Glyoxalase"/>
    <property type="match status" value="1"/>
</dbReference>
<organism evidence="2">
    <name type="scientific">uncultured Sporomusa sp</name>
    <dbReference type="NCBI Taxonomy" id="307249"/>
    <lineage>
        <taxon>Bacteria</taxon>
        <taxon>Bacillati</taxon>
        <taxon>Bacillota</taxon>
        <taxon>Negativicutes</taxon>
        <taxon>Selenomonadales</taxon>
        <taxon>Sporomusaceae</taxon>
        <taxon>Sporomusa</taxon>
        <taxon>environmental samples</taxon>
    </lineage>
</organism>
<name>A0A212LZ05_9FIRM</name>
<dbReference type="PROSITE" id="PS51819">
    <property type="entry name" value="VOC"/>
    <property type="match status" value="1"/>
</dbReference>
<dbReference type="RefSeq" id="WP_288185341.1">
    <property type="nucleotide sequence ID" value="NZ_LT608335.1"/>
</dbReference>
<feature type="domain" description="VOC" evidence="1">
    <location>
        <begin position="3"/>
        <end position="130"/>
    </location>
</feature>
<dbReference type="AlphaFoldDB" id="A0A212LZ05"/>
<dbReference type="PANTHER" id="PTHR36503">
    <property type="entry name" value="BLR2520 PROTEIN"/>
    <property type="match status" value="1"/>
</dbReference>
<dbReference type="GO" id="GO:0051213">
    <property type="term" value="F:dioxygenase activity"/>
    <property type="evidence" value="ECO:0007669"/>
    <property type="project" value="UniProtKB-KW"/>
</dbReference>
<dbReference type="CDD" id="cd07251">
    <property type="entry name" value="VOC_like"/>
    <property type="match status" value="1"/>
</dbReference>
<reference evidence="2" key="1">
    <citation type="submission" date="2016-08" db="EMBL/GenBank/DDBJ databases">
        <authorList>
            <person name="Seilhamer J.J."/>
        </authorList>
    </citation>
    <scope>NUCLEOTIDE SEQUENCE</scope>
    <source>
        <strain evidence="2">86</strain>
    </source>
</reference>